<sequence length="179" mass="20301">MLMQSDHVKFRPLEPDDAAVFLRWSEDRQVTQYSLSQYVWPQALSDIRSWLASIHQGTTSFTVGVCCHKTGKLIGYAGISRMNQINRSGEFFILIGEPHYWGRGIGTDVTQVISDYGFTSLNLHRIELTAYVTNLAAIRAYEKAGYHHEGILRDAGFRNGQYLDKVVMAVLATDWQGIR</sequence>
<reference evidence="2 3" key="1">
    <citation type="journal article" date="2013" name="Int. J. Syst. Evol. Microbiol.">
        <title>Celerinatantimonas yamalensis sp. nov., a cold-adapted diazotrophic bacterium from a cold permafrost brine.</title>
        <authorList>
            <person name="Shcherbakova V."/>
            <person name="Chuvilskaya N."/>
            <person name="Rivkina E."/>
            <person name="Demidov N."/>
            <person name="Uchaeva V."/>
            <person name="Suetin S."/>
            <person name="Suzina N."/>
            <person name="Gilichinsky D."/>
        </authorList>
    </citation>
    <scope>NUCLEOTIDE SEQUENCE [LARGE SCALE GENOMIC DNA]</scope>
    <source>
        <strain evidence="2 3">C7</strain>
    </source>
</reference>
<proteinExistence type="predicted"/>
<dbReference type="Gene3D" id="3.40.630.30">
    <property type="match status" value="1"/>
</dbReference>
<dbReference type="EC" id="2.-.-.-" evidence="2"/>
<dbReference type="EMBL" id="JBEQCT010000001">
    <property type="protein sequence ID" value="MFM2483867.1"/>
    <property type="molecule type" value="Genomic_DNA"/>
</dbReference>
<comment type="caution">
    <text evidence="2">The sequence shown here is derived from an EMBL/GenBank/DDBJ whole genome shotgun (WGS) entry which is preliminary data.</text>
</comment>
<dbReference type="CDD" id="cd04301">
    <property type="entry name" value="NAT_SF"/>
    <property type="match status" value="1"/>
</dbReference>
<feature type="domain" description="N-acetyltransferase" evidence="1">
    <location>
        <begin position="8"/>
        <end position="173"/>
    </location>
</feature>
<dbReference type="SUPFAM" id="SSF55729">
    <property type="entry name" value="Acyl-CoA N-acyltransferases (Nat)"/>
    <property type="match status" value="1"/>
</dbReference>
<evidence type="ECO:0000313" key="2">
    <source>
        <dbReference type="EMBL" id="MFM2483867.1"/>
    </source>
</evidence>
<keyword evidence="3" id="KW-1185">Reference proteome</keyword>
<dbReference type="PROSITE" id="PS51186">
    <property type="entry name" value="GNAT"/>
    <property type="match status" value="1"/>
</dbReference>
<dbReference type="GO" id="GO:0016740">
    <property type="term" value="F:transferase activity"/>
    <property type="evidence" value="ECO:0007669"/>
    <property type="project" value="UniProtKB-KW"/>
</dbReference>
<dbReference type="PANTHER" id="PTHR43415">
    <property type="entry name" value="SPERMIDINE N(1)-ACETYLTRANSFERASE"/>
    <property type="match status" value="1"/>
</dbReference>
<dbReference type="Proteomes" id="UP001629953">
    <property type="component" value="Unassembled WGS sequence"/>
</dbReference>
<dbReference type="PANTHER" id="PTHR43415:SF3">
    <property type="entry name" value="GNAT-FAMILY ACETYLTRANSFERASE"/>
    <property type="match status" value="1"/>
</dbReference>
<dbReference type="Pfam" id="PF13302">
    <property type="entry name" value="Acetyltransf_3"/>
    <property type="match status" value="1"/>
</dbReference>
<organism evidence="2 3">
    <name type="scientific">Celerinatantimonas yamalensis</name>
    <dbReference type="NCBI Taxonomy" id="559956"/>
    <lineage>
        <taxon>Bacteria</taxon>
        <taxon>Pseudomonadati</taxon>
        <taxon>Pseudomonadota</taxon>
        <taxon>Gammaproteobacteria</taxon>
        <taxon>Celerinatantimonadaceae</taxon>
        <taxon>Celerinatantimonas</taxon>
    </lineage>
</organism>
<evidence type="ECO:0000259" key="1">
    <source>
        <dbReference type="PROSITE" id="PS51186"/>
    </source>
</evidence>
<name>A0ABW9G324_9GAMM</name>
<gene>
    <name evidence="2" type="ORF">ABUE30_02095</name>
</gene>
<protein>
    <submittedName>
        <fullName evidence="2">GNAT family protein</fullName>
        <ecNumber evidence="2">2.-.-.-</ecNumber>
    </submittedName>
</protein>
<keyword evidence="2" id="KW-0808">Transferase</keyword>
<evidence type="ECO:0000313" key="3">
    <source>
        <dbReference type="Proteomes" id="UP001629953"/>
    </source>
</evidence>
<dbReference type="InterPro" id="IPR016181">
    <property type="entry name" value="Acyl_CoA_acyltransferase"/>
</dbReference>
<dbReference type="InterPro" id="IPR000182">
    <property type="entry name" value="GNAT_dom"/>
</dbReference>
<dbReference type="RefSeq" id="WP_408622020.1">
    <property type="nucleotide sequence ID" value="NZ_JBEQCT010000001.1"/>
</dbReference>
<accession>A0ABW9G324</accession>